<feature type="compositionally biased region" description="Polar residues" evidence="1">
    <location>
        <begin position="82"/>
        <end position="99"/>
    </location>
</feature>
<keyword evidence="2" id="KW-0472">Membrane</keyword>
<dbReference type="OrthoDB" id="10536642at2759"/>
<feature type="compositionally biased region" description="Polar residues" evidence="1">
    <location>
        <begin position="115"/>
        <end position="125"/>
    </location>
</feature>
<evidence type="ECO:0000313" key="3">
    <source>
        <dbReference type="EMBL" id="PLB40459.1"/>
    </source>
</evidence>
<dbReference type="GeneID" id="36527267"/>
<sequence>MYINLSFVTAEKKYSLHDTGMGLAMGWSYLSFFLSLFSFPLFYIIDHHGIPGTPIQLHFITLSKFQLRISKYSSFHKIPKINVSSPGQVKPSKPSSKYNTGLDPHGPLHPRSRTQPRTSQVDQFV</sequence>
<keyword evidence="2" id="KW-0812">Transmembrane</keyword>
<keyword evidence="2" id="KW-1133">Transmembrane helix</keyword>
<reference evidence="3 4" key="1">
    <citation type="submission" date="2017-12" db="EMBL/GenBank/DDBJ databases">
        <authorList>
            <consortium name="DOE Joint Genome Institute"/>
            <person name="Haridas S."/>
            <person name="Kjaerbolling I."/>
            <person name="Vesth T.C."/>
            <person name="Frisvad J.C."/>
            <person name="Nybo J.L."/>
            <person name="Theobald S."/>
            <person name="Kuo A."/>
            <person name="Bowyer P."/>
            <person name="Matsuda Y."/>
            <person name="Mondo S."/>
            <person name="Lyhne E.K."/>
            <person name="Kogle M.E."/>
            <person name="Clum A."/>
            <person name="Lipzen A."/>
            <person name="Salamov A."/>
            <person name="Ngan C.Y."/>
            <person name="Daum C."/>
            <person name="Chiniquy J."/>
            <person name="Barry K."/>
            <person name="LaButti K."/>
            <person name="Simmons B.A."/>
            <person name="Magnuson J.K."/>
            <person name="Mortensen U.H."/>
            <person name="Larsen T.O."/>
            <person name="Grigoriev I.V."/>
            <person name="Baker S.E."/>
            <person name="Andersen M.R."/>
            <person name="Nordberg H.P."/>
            <person name="Cantor M.N."/>
            <person name="Hua S.X."/>
        </authorList>
    </citation>
    <scope>NUCLEOTIDE SEQUENCE [LARGE SCALE GENOMIC DNA]</scope>
    <source>
        <strain evidence="3 4">CBS 102.13</strain>
    </source>
</reference>
<organism evidence="3 4">
    <name type="scientific">Aspergillus candidus</name>
    <dbReference type="NCBI Taxonomy" id="41067"/>
    <lineage>
        <taxon>Eukaryota</taxon>
        <taxon>Fungi</taxon>
        <taxon>Dikarya</taxon>
        <taxon>Ascomycota</taxon>
        <taxon>Pezizomycotina</taxon>
        <taxon>Eurotiomycetes</taxon>
        <taxon>Eurotiomycetidae</taxon>
        <taxon>Eurotiales</taxon>
        <taxon>Aspergillaceae</taxon>
        <taxon>Aspergillus</taxon>
        <taxon>Aspergillus subgen. Circumdati</taxon>
    </lineage>
</organism>
<dbReference type="AlphaFoldDB" id="A0A2I2FIM1"/>
<dbReference type="RefSeq" id="XP_024674471.1">
    <property type="nucleotide sequence ID" value="XM_024820107.1"/>
</dbReference>
<gene>
    <name evidence="3" type="ORF">BDW47DRAFT_88015</name>
</gene>
<keyword evidence="4" id="KW-1185">Reference proteome</keyword>
<evidence type="ECO:0000313" key="4">
    <source>
        <dbReference type="Proteomes" id="UP000234585"/>
    </source>
</evidence>
<protein>
    <submittedName>
        <fullName evidence="3">Uncharacterized protein</fullName>
    </submittedName>
</protein>
<dbReference type="EMBL" id="KZ559124">
    <property type="protein sequence ID" value="PLB40459.1"/>
    <property type="molecule type" value="Genomic_DNA"/>
</dbReference>
<feature type="region of interest" description="Disordered" evidence="1">
    <location>
        <begin position="81"/>
        <end position="125"/>
    </location>
</feature>
<evidence type="ECO:0000256" key="2">
    <source>
        <dbReference type="SAM" id="Phobius"/>
    </source>
</evidence>
<dbReference type="Proteomes" id="UP000234585">
    <property type="component" value="Unassembled WGS sequence"/>
</dbReference>
<name>A0A2I2FIM1_ASPCN</name>
<evidence type="ECO:0000256" key="1">
    <source>
        <dbReference type="SAM" id="MobiDB-lite"/>
    </source>
</evidence>
<feature type="transmembrane region" description="Helical" evidence="2">
    <location>
        <begin position="26"/>
        <end position="45"/>
    </location>
</feature>
<accession>A0A2I2FIM1</accession>
<proteinExistence type="predicted"/>